<feature type="region of interest" description="Disordered" evidence="2">
    <location>
        <begin position="321"/>
        <end position="372"/>
    </location>
</feature>
<dbReference type="OrthoDB" id="10497585at2759"/>
<evidence type="ECO:0000256" key="1">
    <source>
        <dbReference type="ARBA" id="ARBA00023242"/>
    </source>
</evidence>
<feature type="compositionally biased region" description="Polar residues" evidence="2">
    <location>
        <begin position="389"/>
        <end position="404"/>
    </location>
</feature>
<dbReference type="PANTHER" id="PTHR12802:SF155">
    <property type="entry name" value="DEUBIQUITINASE MYSM1"/>
    <property type="match status" value="1"/>
</dbReference>
<comment type="caution">
    <text evidence="4">The sequence shown here is derived from an EMBL/GenBank/DDBJ whole genome shotgun (WGS) entry which is preliminary data.</text>
</comment>
<feature type="compositionally biased region" description="Polar residues" evidence="2">
    <location>
        <begin position="357"/>
        <end position="372"/>
    </location>
</feature>
<dbReference type="Gene3D" id="1.10.10.60">
    <property type="entry name" value="Homeodomain-like"/>
    <property type="match status" value="2"/>
</dbReference>
<proteinExistence type="predicted"/>
<feature type="domain" description="HTH myb-type" evidence="3">
    <location>
        <begin position="275"/>
        <end position="330"/>
    </location>
</feature>
<dbReference type="InterPro" id="IPR017930">
    <property type="entry name" value="Myb_dom"/>
</dbReference>
<name>A0A329SWT2_9STRA</name>
<organism evidence="4 5">
    <name type="scientific">Phytophthora cactorum</name>
    <dbReference type="NCBI Taxonomy" id="29920"/>
    <lineage>
        <taxon>Eukaryota</taxon>
        <taxon>Sar</taxon>
        <taxon>Stramenopiles</taxon>
        <taxon>Oomycota</taxon>
        <taxon>Peronosporomycetes</taxon>
        <taxon>Peronosporales</taxon>
        <taxon>Peronosporaceae</taxon>
        <taxon>Phytophthora</taxon>
    </lineage>
</organism>
<dbReference type="Proteomes" id="UP000251314">
    <property type="component" value="Unassembled WGS sequence"/>
</dbReference>
<dbReference type="EMBL" id="MJFZ01000036">
    <property type="protein sequence ID" value="RAW41075.1"/>
    <property type="molecule type" value="Genomic_DNA"/>
</dbReference>
<dbReference type="VEuPathDB" id="FungiDB:PC110_g2678"/>
<protein>
    <recommendedName>
        <fullName evidence="3">HTH myb-type domain-containing protein</fullName>
    </recommendedName>
</protein>
<accession>A0A329SWT2</accession>
<keyword evidence="1" id="KW-0539">Nucleus</keyword>
<dbReference type="InterPro" id="IPR009057">
    <property type="entry name" value="Homeodomain-like_sf"/>
</dbReference>
<sequence length="517" mass="57658">MANVQQRTWVRGKDGKWAKATQPSLSEILEALGMMTQPLSSPTDTMGAPVSWTLREHNRFVQGLKIYPDGPYERIVDRVRTKCYSDVKSYGFQCWQFVARQRADQAIKVEQLSSPNSSQDDISSKKRHRVRKWFRTTLKWCIETLSFRCLRRQEHDTVDRYPVQRRRSLLAPTEQEASYIFGEFIPVGGPAALRSKDTAERAGHRRNGSAGFATEPEDCHAYRRGVYPPSAYPTSQDEEDDNDDWIMRSARRAASEIDWYDSTPEPALLSSSIAKPVKNHGAWSTDEHERYCEGVTLFRYGSWKCIADHVGTRTVTQVMSHAQSVRAKRKRAEEREKRRPTGTKLSTSSAFKLASPIESTSTVTSRTKNARTTMKTPEELLLASMISPLPTSTNTPQIKSVAETTSEDSDATLLGTPNPNTCASTEVSNHVVDQPFVGELGAQNSVAENAEKARNDSESKSLRIQPTESLLLYPDAIVDSDGSLCSPPLDISLNDEDLIDLVGITSTQSQFLVASGG</sequence>
<evidence type="ECO:0000313" key="4">
    <source>
        <dbReference type="EMBL" id="RAW41075.1"/>
    </source>
</evidence>
<evidence type="ECO:0000256" key="2">
    <source>
        <dbReference type="SAM" id="MobiDB-lite"/>
    </source>
</evidence>
<keyword evidence="5" id="KW-1185">Reference proteome</keyword>
<feature type="region of interest" description="Disordered" evidence="2">
    <location>
        <begin position="388"/>
        <end position="410"/>
    </location>
</feature>
<evidence type="ECO:0000313" key="5">
    <source>
        <dbReference type="Proteomes" id="UP000251314"/>
    </source>
</evidence>
<dbReference type="SMART" id="SM00717">
    <property type="entry name" value="SANT"/>
    <property type="match status" value="2"/>
</dbReference>
<dbReference type="Pfam" id="PF00249">
    <property type="entry name" value="Myb_DNA-binding"/>
    <property type="match status" value="1"/>
</dbReference>
<evidence type="ECO:0000259" key="3">
    <source>
        <dbReference type="PROSITE" id="PS51294"/>
    </source>
</evidence>
<dbReference type="CDD" id="cd00167">
    <property type="entry name" value="SANT"/>
    <property type="match status" value="2"/>
</dbReference>
<dbReference type="SUPFAM" id="SSF46689">
    <property type="entry name" value="Homeodomain-like"/>
    <property type="match status" value="2"/>
</dbReference>
<dbReference type="PANTHER" id="PTHR12802">
    <property type="entry name" value="SWI/SNF COMPLEX-RELATED"/>
    <property type="match status" value="1"/>
</dbReference>
<dbReference type="InterPro" id="IPR001005">
    <property type="entry name" value="SANT/Myb"/>
</dbReference>
<reference evidence="4 5" key="1">
    <citation type="submission" date="2018-01" db="EMBL/GenBank/DDBJ databases">
        <title>Draft genome of the strawberry crown rot pathogen Phytophthora cactorum.</title>
        <authorList>
            <person name="Armitage A.D."/>
            <person name="Lysoe E."/>
            <person name="Nellist C.F."/>
            <person name="Harrison R.J."/>
            <person name="Brurberg M.B."/>
        </authorList>
    </citation>
    <scope>NUCLEOTIDE SEQUENCE [LARGE SCALE GENOMIC DNA]</scope>
    <source>
        <strain evidence="4 5">10300</strain>
    </source>
</reference>
<dbReference type="PROSITE" id="PS51294">
    <property type="entry name" value="HTH_MYB"/>
    <property type="match status" value="1"/>
</dbReference>
<dbReference type="AlphaFoldDB" id="A0A329SWT2"/>
<gene>
    <name evidence="4" type="ORF">PC110_g2678</name>
</gene>
<dbReference type="STRING" id="29920.A0A329SWT2"/>